<dbReference type="PANTHER" id="PTHR39662">
    <property type="entry name" value="DUF354 DOMAIN-CONTAINING PROTEIN-RELATED"/>
    <property type="match status" value="1"/>
</dbReference>
<dbReference type="Gene3D" id="3.40.50.2000">
    <property type="entry name" value="Glycogen Phosphorylase B"/>
    <property type="match status" value="1"/>
</dbReference>
<organism evidence="1 2">
    <name type="scientific">Shivajiella indica</name>
    <dbReference type="NCBI Taxonomy" id="872115"/>
    <lineage>
        <taxon>Bacteria</taxon>
        <taxon>Pseudomonadati</taxon>
        <taxon>Bacteroidota</taxon>
        <taxon>Cytophagia</taxon>
        <taxon>Cytophagales</taxon>
        <taxon>Cyclobacteriaceae</taxon>
        <taxon>Shivajiella</taxon>
    </lineage>
</organism>
<sequence>MKIWIDFINTPQVSFFEPFIKKLENEGHEFILTCRDSSNTVDLLKQKGWSHTIIGDRVEKSLLKKLFAFPIRVLNLIKFIKITKPDVAIGQSSFYLPLASKVVGVNSIYTNDNEHALGNIPSFLFASNIFLPENLSISKAIKQGASKKKIKQYPGIKEGVYLWEKGMEIQEARKNTSQKKIYIRPEPQTAQYYSGKENFMDDLIIDLKDIYEIIILTRDVTQRKHYLESKFDGIYVPEKPLDFKSIATDCLIFIGAGGSMTREMALMGIPTISVYQGELLDVDKYLIEQDLMVHKPDLNRGYFEDFLTNSKNSKKNQGVLLEKGKEAFELFKHTILTLK</sequence>
<proteinExistence type="predicted"/>
<evidence type="ECO:0000313" key="1">
    <source>
        <dbReference type="EMBL" id="MFD2203292.1"/>
    </source>
</evidence>
<dbReference type="RefSeq" id="WP_380805487.1">
    <property type="nucleotide sequence ID" value="NZ_JBHUIV010000025.1"/>
</dbReference>
<evidence type="ECO:0000313" key="2">
    <source>
        <dbReference type="Proteomes" id="UP001597414"/>
    </source>
</evidence>
<comment type="caution">
    <text evidence="1">The sequence shown here is derived from an EMBL/GenBank/DDBJ whole genome shotgun (WGS) entry which is preliminary data.</text>
</comment>
<gene>
    <name evidence="1" type="ORF">ACFSKV_17065</name>
</gene>
<name>A0ABW5BB63_9BACT</name>
<dbReference type="PANTHER" id="PTHR39662:SF1">
    <property type="entry name" value="DUF354 DOMAIN-CONTAINING PROTEIN"/>
    <property type="match status" value="1"/>
</dbReference>
<accession>A0ABW5BB63</accession>
<dbReference type="InterPro" id="IPR007152">
    <property type="entry name" value="DUF354"/>
</dbReference>
<reference evidence="2" key="1">
    <citation type="journal article" date="2019" name="Int. J. Syst. Evol. Microbiol.">
        <title>The Global Catalogue of Microorganisms (GCM) 10K type strain sequencing project: providing services to taxonomists for standard genome sequencing and annotation.</title>
        <authorList>
            <consortium name="The Broad Institute Genomics Platform"/>
            <consortium name="The Broad Institute Genome Sequencing Center for Infectious Disease"/>
            <person name="Wu L."/>
            <person name="Ma J."/>
        </authorList>
    </citation>
    <scope>NUCLEOTIDE SEQUENCE [LARGE SCALE GENOMIC DNA]</scope>
    <source>
        <strain evidence="2">KCTC 19812</strain>
    </source>
</reference>
<dbReference type="PIRSF" id="PIRSF005357">
    <property type="entry name" value="UCP005357"/>
    <property type="match status" value="1"/>
</dbReference>
<dbReference type="EMBL" id="JBHUIV010000025">
    <property type="protein sequence ID" value="MFD2203292.1"/>
    <property type="molecule type" value="Genomic_DNA"/>
</dbReference>
<dbReference type="SUPFAM" id="SSF53756">
    <property type="entry name" value="UDP-Glycosyltransferase/glycogen phosphorylase"/>
    <property type="match status" value="1"/>
</dbReference>
<keyword evidence="2" id="KW-1185">Reference proteome</keyword>
<dbReference type="Proteomes" id="UP001597414">
    <property type="component" value="Unassembled WGS sequence"/>
</dbReference>
<protein>
    <submittedName>
        <fullName evidence="1">DUF354 domain-containing protein</fullName>
    </submittedName>
</protein>
<dbReference type="Pfam" id="PF04007">
    <property type="entry name" value="DUF354"/>
    <property type="match status" value="1"/>
</dbReference>